<organism evidence="2 3">
    <name type="scientific">Halteria grandinella</name>
    <dbReference type="NCBI Taxonomy" id="5974"/>
    <lineage>
        <taxon>Eukaryota</taxon>
        <taxon>Sar</taxon>
        <taxon>Alveolata</taxon>
        <taxon>Ciliophora</taxon>
        <taxon>Intramacronucleata</taxon>
        <taxon>Spirotrichea</taxon>
        <taxon>Stichotrichia</taxon>
        <taxon>Sporadotrichida</taxon>
        <taxon>Halteriidae</taxon>
        <taxon>Halteria</taxon>
    </lineage>
</organism>
<sequence length="296" mass="33802">MSPSMPLSACSICLSSVPPYVSISLLLLNSVLKLFLPPCNLSRSASKLIFLPFVFYRREVTVARCWRESWKVEMSIISDLTQQQRLWNGFFKRSPISLSCLQRSFVGSPKINLEVLWSAQKQRDFSSYLCMMFTIYLCVAIWLPLISMSPFICFLSALYCTIMFFSTISNSFIIYSYSYCLSAMCLNMTSLSPNPSQNRLAISSGYNFASLFSCGVTSGCPPVRSGREKMRNSSEFRRIEYCESCFRKRSRKQRRFFLGGGPGQRGRANARPWFVEGDRTHYTSLLPQKSPKSPHL</sequence>
<dbReference type="EMBL" id="RRYP01008243">
    <property type="protein sequence ID" value="TNV79910.1"/>
    <property type="molecule type" value="Genomic_DNA"/>
</dbReference>
<name>A0A8J8T2Y6_HALGN</name>
<feature type="transmembrane region" description="Helical" evidence="1">
    <location>
        <begin position="125"/>
        <end position="145"/>
    </location>
</feature>
<gene>
    <name evidence="2" type="ORF">FGO68_gene3582</name>
</gene>
<comment type="caution">
    <text evidence="2">The sequence shown here is derived from an EMBL/GenBank/DDBJ whole genome shotgun (WGS) entry which is preliminary data.</text>
</comment>
<accession>A0A8J8T2Y6</accession>
<feature type="transmembrane region" description="Helical" evidence="1">
    <location>
        <begin position="152"/>
        <end position="177"/>
    </location>
</feature>
<keyword evidence="1" id="KW-1133">Transmembrane helix</keyword>
<keyword evidence="1" id="KW-0812">Transmembrane</keyword>
<keyword evidence="1" id="KW-0472">Membrane</keyword>
<keyword evidence="3" id="KW-1185">Reference proteome</keyword>
<dbReference type="AlphaFoldDB" id="A0A8J8T2Y6"/>
<reference evidence="2" key="1">
    <citation type="submission" date="2019-06" db="EMBL/GenBank/DDBJ databases">
        <authorList>
            <person name="Zheng W."/>
        </authorList>
    </citation>
    <scope>NUCLEOTIDE SEQUENCE</scope>
    <source>
        <strain evidence="2">QDHG01</strain>
    </source>
</reference>
<evidence type="ECO:0000313" key="2">
    <source>
        <dbReference type="EMBL" id="TNV79910.1"/>
    </source>
</evidence>
<dbReference type="Proteomes" id="UP000785679">
    <property type="component" value="Unassembled WGS sequence"/>
</dbReference>
<evidence type="ECO:0000256" key="1">
    <source>
        <dbReference type="SAM" id="Phobius"/>
    </source>
</evidence>
<evidence type="ECO:0000313" key="3">
    <source>
        <dbReference type="Proteomes" id="UP000785679"/>
    </source>
</evidence>
<protein>
    <submittedName>
        <fullName evidence="2">Uncharacterized protein</fullName>
    </submittedName>
</protein>
<proteinExistence type="predicted"/>